<protein>
    <submittedName>
        <fullName evidence="2">Uncharacterized protein</fullName>
    </submittedName>
</protein>
<evidence type="ECO:0000313" key="3">
    <source>
        <dbReference type="Proteomes" id="UP001606305"/>
    </source>
</evidence>
<feature type="transmembrane region" description="Helical" evidence="1">
    <location>
        <begin position="34"/>
        <end position="52"/>
    </location>
</feature>
<keyword evidence="1" id="KW-1133">Transmembrane helix</keyword>
<organism evidence="2 3">
    <name type="scientific">Pelomonas nitida</name>
    <dbReference type="NCBI Taxonomy" id="3299027"/>
    <lineage>
        <taxon>Bacteria</taxon>
        <taxon>Pseudomonadati</taxon>
        <taxon>Pseudomonadota</taxon>
        <taxon>Betaproteobacteria</taxon>
        <taxon>Burkholderiales</taxon>
        <taxon>Sphaerotilaceae</taxon>
        <taxon>Roseateles</taxon>
    </lineage>
</organism>
<reference evidence="2 3" key="1">
    <citation type="submission" date="2024-09" db="EMBL/GenBank/DDBJ databases">
        <title>Novel species of the genus Pelomonas and Roseateles isolated from streams.</title>
        <authorList>
            <person name="Lu H."/>
        </authorList>
    </citation>
    <scope>NUCLEOTIDE SEQUENCE [LARGE SCALE GENOMIC DNA]</scope>
    <source>
        <strain evidence="2 3">BYS96W</strain>
    </source>
</reference>
<keyword evidence="1" id="KW-0472">Membrane</keyword>
<proteinExistence type="predicted"/>
<sequence>MLMLLGIGLYPVLKPDKAHVTGEAGREASTIGRFIFLLLLMTWWIWAFGFSAKAKRFFRIGGSAAP</sequence>
<comment type="caution">
    <text evidence="2">The sequence shown here is derived from an EMBL/GenBank/DDBJ whole genome shotgun (WGS) entry which is preliminary data.</text>
</comment>
<dbReference type="RefSeq" id="WP_394488947.1">
    <property type="nucleotide sequence ID" value="NZ_JBIGIA010000010.1"/>
</dbReference>
<name>A0ABW7G8A1_9BURK</name>
<keyword evidence="1" id="KW-0812">Transmembrane</keyword>
<dbReference type="Proteomes" id="UP001606305">
    <property type="component" value="Unassembled WGS sequence"/>
</dbReference>
<accession>A0ABW7G8A1</accession>
<evidence type="ECO:0000256" key="1">
    <source>
        <dbReference type="SAM" id="Phobius"/>
    </source>
</evidence>
<gene>
    <name evidence="2" type="ORF">ACG00X_14740</name>
</gene>
<keyword evidence="3" id="KW-1185">Reference proteome</keyword>
<evidence type="ECO:0000313" key="2">
    <source>
        <dbReference type="EMBL" id="MFG6458094.1"/>
    </source>
</evidence>
<dbReference type="EMBL" id="JBIGIA010000010">
    <property type="protein sequence ID" value="MFG6458094.1"/>
    <property type="molecule type" value="Genomic_DNA"/>
</dbReference>